<dbReference type="InterPro" id="IPR051695">
    <property type="entry name" value="Phosphoglycerate_Mutase"/>
</dbReference>
<name>A0A4R4ELP6_9BACL</name>
<dbReference type="SMART" id="SM00855">
    <property type="entry name" value="PGAM"/>
    <property type="match status" value="1"/>
</dbReference>
<dbReference type="AlphaFoldDB" id="A0A4R4ELP6"/>
<gene>
    <name evidence="2" type="ORF">E0485_01295</name>
</gene>
<dbReference type="PANTHER" id="PTHR46517:SF1">
    <property type="entry name" value="FRUCTOSE-2,6-BISPHOSPHATASE TIGAR"/>
    <property type="match status" value="1"/>
</dbReference>
<protein>
    <submittedName>
        <fullName evidence="2">Histidine phosphatase family protein</fullName>
    </submittedName>
</protein>
<organism evidence="2 3">
    <name type="scientific">Paenibacillus albiflavus</name>
    <dbReference type="NCBI Taxonomy" id="2545760"/>
    <lineage>
        <taxon>Bacteria</taxon>
        <taxon>Bacillati</taxon>
        <taxon>Bacillota</taxon>
        <taxon>Bacilli</taxon>
        <taxon>Bacillales</taxon>
        <taxon>Paenibacillaceae</taxon>
        <taxon>Paenibacillus</taxon>
    </lineage>
</organism>
<sequence>MKTTIYMVRHAESPYVFGQEKMRGLSEEGFEAARQIADLLTDVSIDHIVSSSYTRAIQTVQCLADAKGLPIIPYEELRERPIKGLGYEAPWGELMKAIERSFIDHDYALEGGETTKEAQFRTIPVIEHLLQEYKGKSVVVGTHGGIMTIIMNYYDRSYGYEFWNQTSKPDIYKMTFVQNQLECVERLWEVEA</sequence>
<dbReference type="SUPFAM" id="SSF53254">
    <property type="entry name" value="Phosphoglycerate mutase-like"/>
    <property type="match status" value="1"/>
</dbReference>
<reference evidence="2 3" key="1">
    <citation type="submission" date="2019-03" db="EMBL/GenBank/DDBJ databases">
        <authorList>
            <person name="Kim M.K.M."/>
        </authorList>
    </citation>
    <scope>NUCLEOTIDE SEQUENCE [LARGE SCALE GENOMIC DNA]</scope>
    <source>
        <strain evidence="2 3">18JY21-1</strain>
    </source>
</reference>
<comment type="caution">
    <text evidence="2">The sequence shown here is derived from an EMBL/GenBank/DDBJ whole genome shotgun (WGS) entry which is preliminary data.</text>
</comment>
<keyword evidence="3" id="KW-1185">Reference proteome</keyword>
<dbReference type="GO" id="GO:0043456">
    <property type="term" value="P:regulation of pentose-phosphate shunt"/>
    <property type="evidence" value="ECO:0007669"/>
    <property type="project" value="TreeGrafter"/>
</dbReference>
<dbReference type="OrthoDB" id="2185101at2"/>
<dbReference type="PANTHER" id="PTHR46517">
    <property type="entry name" value="FRUCTOSE-2,6-BISPHOSPHATASE TIGAR"/>
    <property type="match status" value="1"/>
</dbReference>
<dbReference type="RefSeq" id="WP_132415756.1">
    <property type="nucleotide sequence ID" value="NZ_SKFG01000001.1"/>
</dbReference>
<dbReference type="InterPro" id="IPR013078">
    <property type="entry name" value="His_Pase_superF_clade-1"/>
</dbReference>
<evidence type="ECO:0000313" key="3">
    <source>
        <dbReference type="Proteomes" id="UP000295418"/>
    </source>
</evidence>
<evidence type="ECO:0000256" key="1">
    <source>
        <dbReference type="ARBA" id="ARBA00022801"/>
    </source>
</evidence>
<dbReference type="Gene3D" id="3.40.50.1240">
    <property type="entry name" value="Phosphoglycerate mutase-like"/>
    <property type="match status" value="1"/>
</dbReference>
<dbReference type="EMBL" id="SKFG01000001">
    <property type="protein sequence ID" value="TCZ80949.1"/>
    <property type="molecule type" value="Genomic_DNA"/>
</dbReference>
<dbReference type="Pfam" id="PF00300">
    <property type="entry name" value="His_Phos_1"/>
    <property type="match status" value="1"/>
</dbReference>
<dbReference type="InterPro" id="IPR029033">
    <property type="entry name" value="His_PPase_superfam"/>
</dbReference>
<dbReference type="GO" id="GO:0004331">
    <property type="term" value="F:fructose-2,6-bisphosphate 2-phosphatase activity"/>
    <property type="evidence" value="ECO:0007669"/>
    <property type="project" value="TreeGrafter"/>
</dbReference>
<dbReference type="GO" id="GO:0045820">
    <property type="term" value="P:negative regulation of glycolytic process"/>
    <property type="evidence" value="ECO:0007669"/>
    <property type="project" value="TreeGrafter"/>
</dbReference>
<dbReference type="GO" id="GO:0005829">
    <property type="term" value="C:cytosol"/>
    <property type="evidence" value="ECO:0007669"/>
    <property type="project" value="TreeGrafter"/>
</dbReference>
<evidence type="ECO:0000313" key="2">
    <source>
        <dbReference type="EMBL" id="TCZ80949.1"/>
    </source>
</evidence>
<keyword evidence="1" id="KW-0378">Hydrolase</keyword>
<proteinExistence type="predicted"/>
<accession>A0A4R4ELP6</accession>
<dbReference type="CDD" id="cd07067">
    <property type="entry name" value="HP_PGM_like"/>
    <property type="match status" value="1"/>
</dbReference>
<dbReference type="Proteomes" id="UP000295418">
    <property type="component" value="Unassembled WGS sequence"/>
</dbReference>